<dbReference type="GO" id="GO:0016831">
    <property type="term" value="F:carboxy-lyase activity"/>
    <property type="evidence" value="ECO:0007669"/>
    <property type="project" value="UniProtKB-KW"/>
</dbReference>
<dbReference type="PaxDb" id="29760-VIT_04s0043g00880.t01"/>
<keyword evidence="2" id="KW-0210">Decarboxylase</keyword>
<name>D7TDV1_VITVI</name>
<accession>D7TDV1</accession>
<comment type="cofactor">
    <cofactor evidence="1 5">
        <name>pyridoxal 5'-phosphate</name>
        <dbReference type="ChEBI" id="CHEBI:597326"/>
    </cofactor>
</comment>
<evidence type="ECO:0000256" key="4">
    <source>
        <dbReference type="ARBA" id="ARBA00023239"/>
    </source>
</evidence>
<keyword evidence="7" id="KW-1185">Reference proteome</keyword>
<evidence type="ECO:0000256" key="1">
    <source>
        <dbReference type="ARBA" id="ARBA00001933"/>
    </source>
</evidence>
<dbReference type="EMBL" id="FN595763">
    <property type="protein sequence ID" value="CBI28674.3"/>
    <property type="molecule type" value="Genomic_DNA"/>
</dbReference>
<proteinExistence type="inferred from homology"/>
<dbReference type="Proteomes" id="UP000009183">
    <property type="component" value="Chromosome 4"/>
</dbReference>
<dbReference type="eggNOG" id="KOG0628">
    <property type="taxonomic scope" value="Eukaryota"/>
</dbReference>
<dbReference type="STRING" id="29760.D7TDV1"/>
<dbReference type="InterPro" id="IPR015421">
    <property type="entry name" value="PyrdxlP-dep_Trfase_major"/>
</dbReference>
<evidence type="ECO:0000313" key="6">
    <source>
        <dbReference type="EMBL" id="CBI28674.3"/>
    </source>
</evidence>
<dbReference type="HOGENOM" id="CLU_011856_5_1_1"/>
<keyword evidence="3 5" id="KW-0663">Pyridoxal phosphate</keyword>
<dbReference type="Pfam" id="PF00282">
    <property type="entry name" value="Pyridoxal_deC"/>
    <property type="match status" value="1"/>
</dbReference>
<dbReference type="GO" id="GO:0030170">
    <property type="term" value="F:pyridoxal phosphate binding"/>
    <property type="evidence" value="ECO:0007669"/>
    <property type="project" value="InterPro"/>
</dbReference>
<dbReference type="PANTHER" id="PTHR11999">
    <property type="entry name" value="GROUP II PYRIDOXAL-5-PHOSPHATE DECARBOXYLASE"/>
    <property type="match status" value="1"/>
</dbReference>
<dbReference type="AlphaFoldDB" id="D7TDV1"/>
<dbReference type="InterPro" id="IPR002129">
    <property type="entry name" value="PyrdxlP-dep_de-COase"/>
</dbReference>
<keyword evidence="4 5" id="KW-0456">Lyase</keyword>
<comment type="similarity">
    <text evidence="5">Belongs to the group II decarboxylase family.</text>
</comment>
<evidence type="ECO:0000313" key="7">
    <source>
        <dbReference type="Proteomes" id="UP000009183"/>
    </source>
</evidence>
<organism evidence="6 7">
    <name type="scientific">Vitis vinifera</name>
    <name type="common">Grape</name>
    <dbReference type="NCBI Taxonomy" id="29760"/>
    <lineage>
        <taxon>Eukaryota</taxon>
        <taxon>Viridiplantae</taxon>
        <taxon>Streptophyta</taxon>
        <taxon>Embryophyta</taxon>
        <taxon>Tracheophyta</taxon>
        <taxon>Spermatophyta</taxon>
        <taxon>Magnoliopsida</taxon>
        <taxon>eudicotyledons</taxon>
        <taxon>Gunneridae</taxon>
        <taxon>Pentapetalae</taxon>
        <taxon>rosids</taxon>
        <taxon>Vitales</taxon>
        <taxon>Vitaceae</taxon>
        <taxon>Viteae</taxon>
        <taxon>Vitis</taxon>
    </lineage>
</organism>
<dbReference type="GO" id="GO:0006520">
    <property type="term" value="P:amino acid metabolic process"/>
    <property type="evidence" value="ECO:0007669"/>
    <property type="project" value="InterPro"/>
</dbReference>
<reference evidence="7" key="1">
    <citation type="journal article" date="2007" name="Nature">
        <title>The grapevine genome sequence suggests ancestral hexaploidization in major angiosperm phyla.</title>
        <authorList>
            <consortium name="The French-Italian Public Consortium for Grapevine Genome Characterization."/>
            <person name="Jaillon O."/>
            <person name="Aury J.-M."/>
            <person name="Noel B."/>
            <person name="Policriti A."/>
            <person name="Clepet C."/>
            <person name="Casagrande A."/>
            <person name="Choisne N."/>
            <person name="Aubourg S."/>
            <person name="Vitulo N."/>
            <person name="Jubin C."/>
            <person name="Vezzi A."/>
            <person name="Legeai F."/>
            <person name="Hugueney P."/>
            <person name="Dasilva C."/>
            <person name="Horner D."/>
            <person name="Mica E."/>
            <person name="Jublot D."/>
            <person name="Poulain J."/>
            <person name="Bruyere C."/>
            <person name="Billault A."/>
            <person name="Segurens B."/>
            <person name="Gouyvenoux M."/>
            <person name="Ugarte E."/>
            <person name="Cattonaro F."/>
            <person name="Anthouard V."/>
            <person name="Vico V."/>
            <person name="Del Fabbro C."/>
            <person name="Alaux M."/>
            <person name="Di Gaspero G."/>
            <person name="Dumas V."/>
            <person name="Felice N."/>
            <person name="Paillard S."/>
            <person name="Juman I."/>
            <person name="Moroldo M."/>
            <person name="Scalabrin S."/>
            <person name="Canaguier A."/>
            <person name="Le Clainche I."/>
            <person name="Malacrida G."/>
            <person name="Durand E."/>
            <person name="Pesole G."/>
            <person name="Laucou V."/>
            <person name="Chatelet P."/>
            <person name="Merdinoglu D."/>
            <person name="Delledonne M."/>
            <person name="Pezzotti M."/>
            <person name="Lecharny A."/>
            <person name="Scarpelli C."/>
            <person name="Artiguenave F."/>
            <person name="Pe M.E."/>
            <person name="Valle G."/>
            <person name="Morgante M."/>
            <person name="Caboche M."/>
            <person name="Adam-Blondon A.-F."/>
            <person name="Weissenbach J."/>
            <person name="Quetier F."/>
            <person name="Wincker P."/>
        </authorList>
    </citation>
    <scope>NUCLEOTIDE SEQUENCE [LARGE SCALE GENOMIC DNA]</scope>
    <source>
        <strain evidence="7">cv. Pinot noir / PN40024</strain>
    </source>
</reference>
<evidence type="ECO:0000256" key="2">
    <source>
        <dbReference type="ARBA" id="ARBA00022793"/>
    </source>
</evidence>
<dbReference type="Gene3D" id="3.40.640.10">
    <property type="entry name" value="Type I PLP-dependent aspartate aminotransferase-like (Major domain)"/>
    <property type="match status" value="1"/>
</dbReference>
<evidence type="ECO:0008006" key="8">
    <source>
        <dbReference type="Google" id="ProtNLM"/>
    </source>
</evidence>
<evidence type="ECO:0000256" key="5">
    <source>
        <dbReference type="RuleBase" id="RU000382"/>
    </source>
</evidence>
<dbReference type="Gene3D" id="1.20.1340.10">
    <property type="entry name" value="dopa decarboxylase, N-terminal domain"/>
    <property type="match status" value="1"/>
</dbReference>
<protein>
    <recommendedName>
        <fullName evidence="8">Tyrosine decarboxylase 1</fullName>
    </recommendedName>
</protein>
<dbReference type="InterPro" id="IPR010977">
    <property type="entry name" value="Aromatic_deC"/>
</dbReference>
<sequence>MNTLSLNNFSPLDPQSFLEESKLIVDFIADYYRNVEKYPVQSQVSSGYLVHHCPDSAPYSPEPLESILKEVSDSIIPGLTHLQSPNFFGYFQANASTTGFLGEMLCTGLNAIGFNWIASPAATELESIVMDWVGKCSCFHLHFFSQEVVAVSCMEVRVRPYFIV</sequence>
<evidence type="ECO:0000256" key="3">
    <source>
        <dbReference type="ARBA" id="ARBA00022898"/>
    </source>
</evidence>
<dbReference type="GO" id="GO:0019752">
    <property type="term" value="P:carboxylic acid metabolic process"/>
    <property type="evidence" value="ECO:0007669"/>
    <property type="project" value="InterPro"/>
</dbReference>
<gene>
    <name evidence="6" type="ordered locus">VIT_04s0043g00880</name>
</gene>
<dbReference type="SUPFAM" id="SSF53383">
    <property type="entry name" value="PLP-dependent transferases"/>
    <property type="match status" value="1"/>
</dbReference>
<dbReference type="OMA" id="WEDIMAD"/>
<dbReference type="PANTHER" id="PTHR11999:SF169">
    <property type="entry name" value="TYROSINE DECARBOXYLASE 1-LIKE"/>
    <property type="match status" value="1"/>
</dbReference>
<dbReference type="PRINTS" id="PR00800">
    <property type="entry name" value="YHDCRBOXLASE"/>
</dbReference>
<dbReference type="InterPro" id="IPR015424">
    <property type="entry name" value="PyrdxlP-dep_Trfase"/>
</dbReference>
<dbReference type="InParanoid" id="D7TDV1"/>